<dbReference type="AlphaFoldDB" id="A0A9W9PUI7"/>
<sequence>MLQMFWKYGFLLVLPRVIKDLNQAAVDTFIVVPKSTPSNALFVPADFFGFGFESGFLPYYNNDFSRNVVTSIQARMSQPLVIRVGGTSGDNITVHQDQKEASHCTSDRCNSLSHFDIGLSYLDTFTQFPNASWTVQAPMGVHFNITNTMTYLRHAWNAIGKDRVSAIALGNEPNWYPMQDKSYDYAAYTKDAIEIEDRVIKDFALEGDDRRIFQVGEIASEAVSSDFNLLGILQGRLGRNGRTKYAAEHFYQHAKTGVAKSYFTVDVLQDFLMSHADILGHLLPYAKVVDWIKEKKRPYSLVLSEVGSAIGGSPISFGGGFGAAIWAVDFHLASMSRGVKRICNTMGPDSTHSFWLPSETGRQPTGPAVQGIFPSAAFIADFVGRSDTLGKVSNLTSNFQYLSAYAMYNLNSDKPIRVALINLREWHESDTPALSPTRGFYNVTLRFGDGLKTVTVKRMHSESGSLARGFDQGGHRENVTWAGEQWSYKVDKGKGHFVSGLQEEKLNVNQGSAHIIVHDTEAVMVFLS</sequence>
<reference evidence="2" key="2">
    <citation type="journal article" date="2023" name="IMA Fungus">
        <title>Comparative genomic study of the Penicillium genus elucidates a diverse pangenome and 15 lateral gene transfer events.</title>
        <authorList>
            <person name="Petersen C."/>
            <person name="Sorensen T."/>
            <person name="Nielsen M.R."/>
            <person name="Sondergaard T.E."/>
            <person name="Sorensen J.L."/>
            <person name="Fitzpatrick D.A."/>
            <person name="Frisvad J.C."/>
            <person name="Nielsen K.L."/>
        </authorList>
    </citation>
    <scope>NUCLEOTIDE SEQUENCE</scope>
    <source>
        <strain evidence="2">IBT 21472</strain>
    </source>
</reference>
<evidence type="ECO:0000259" key="1">
    <source>
        <dbReference type="Pfam" id="PF16862"/>
    </source>
</evidence>
<dbReference type="Pfam" id="PF16862">
    <property type="entry name" value="Glyco_hydro_79C"/>
    <property type="match status" value="1"/>
</dbReference>
<dbReference type="EMBL" id="JAPZBO010000007">
    <property type="protein sequence ID" value="KAJ5311731.1"/>
    <property type="molecule type" value="Genomic_DNA"/>
</dbReference>
<dbReference type="InterPro" id="IPR017853">
    <property type="entry name" value="GH"/>
</dbReference>
<gene>
    <name evidence="2" type="ORF">N7476_007591</name>
</gene>
<keyword evidence="3" id="KW-1185">Reference proteome</keyword>
<evidence type="ECO:0000313" key="2">
    <source>
        <dbReference type="EMBL" id="KAJ5311731.1"/>
    </source>
</evidence>
<comment type="caution">
    <text evidence="2">The sequence shown here is derived from an EMBL/GenBank/DDBJ whole genome shotgun (WGS) entry which is preliminary data.</text>
</comment>
<dbReference type="InterPro" id="IPR052974">
    <property type="entry name" value="GH79_Enzymes"/>
</dbReference>
<name>A0A9W9PUI7_9EURO</name>
<dbReference type="Proteomes" id="UP001147746">
    <property type="component" value="Unassembled WGS sequence"/>
</dbReference>
<feature type="domain" description="Beta-glucuronidase C-terminal" evidence="1">
    <location>
        <begin position="404"/>
        <end position="524"/>
    </location>
</feature>
<protein>
    <recommendedName>
        <fullName evidence="1">Beta-glucuronidase C-terminal domain-containing protein</fullName>
    </recommendedName>
</protein>
<dbReference type="SUPFAM" id="SSF51445">
    <property type="entry name" value="(Trans)glycosidases"/>
    <property type="match status" value="1"/>
</dbReference>
<dbReference type="PANTHER" id="PTHR36183">
    <property type="entry name" value="BETA-GLUCURONIDASE"/>
    <property type="match status" value="1"/>
</dbReference>
<dbReference type="PANTHER" id="PTHR36183:SF2">
    <property type="entry name" value="BETA-GLUCURONIDASE C-TERMINAL DOMAIN-CONTAINING PROTEIN"/>
    <property type="match status" value="1"/>
</dbReference>
<organism evidence="2 3">
    <name type="scientific">Penicillium atrosanguineum</name>
    <dbReference type="NCBI Taxonomy" id="1132637"/>
    <lineage>
        <taxon>Eukaryota</taxon>
        <taxon>Fungi</taxon>
        <taxon>Dikarya</taxon>
        <taxon>Ascomycota</taxon>
        <taxon>Pezizomycotina</taxon>
        <taxon>Eurotiomycetes</taxon>
        <taxon>Eurotiomycetidae</taxon>
        <taxon>Eurotiales</taxon>
        <taxon>Aspergillaceae</taxon>
        <taxon>Penicillium</taxon>
    </lineage>
</organism>
<dbReference type="InterPro" id="IPR031728">
    <property type="entry name" value="GlcAase_C"/>
</dbReference>
<proteinExistence type="predicted"/>
<evidence type="ECO:0000313" key="3">
    <source>
        <dbReference type="Proteomes" id="UP001147746"/>
    </source>
</evidence>
<accession>A0A9W9PUI7</accession>
<reference evidence="2" key="1">
    <citation type="submission" date="2022-12" db="EMBL/GenBank/DDBJ databases">
        <authorList>
            <person name="Petersen C."/>
        </authorList>
    </citation>
    <scope>NUCLEOTIDE SEQUENCE</scope>
    <source>
        <strain evidence="2">IBT 21472</strain>
    </source>
</reference>
<dbReference type="Gene3D" id="3.20.20.80">
    <property type="entry name" value="Glycosidases"/>
    <property type="match status" value="1"/>
</dbReference>